<dbReference type="EMBL" id="MFSQ01000099">
    <property type="protein sequence ID" value="OGI39151.1"/>
    <property type="molecule type" value="Genomic_DNA"/>
</dbReference>
<dbReference type="Proteomes" id="UP000178379">
    <property type="component" value="Unassembled WGS sequence"/>
</dbReference>
<dbReference type="STRING" id="1817756.A2140_03245"/>
<protein>
    <submittedName>
        <fullName evidence="1">GxxExxY protein</fullName>
    </submittedName>
</protein>
<reference evidence="1 2" key="1">
    <citation type="journal article" date="2016" name="Nat. Commun.">
        <title>Thousands of microbial genomes shed light on interconnected biogeochemical processes in an aquifer system.</title>
        <authorList>
            <person name="Anantharaman K."/>
            <person name="Brown C.T."/>
            <person name="Hug L.A."/>
            <person name="Sharon I."/>
            <person name="Castelle C.J."/>
            <person name="Probst A.J."/>
            <person name="Thomas B.C."/>
            <person name="Singh A."/>
            <person name="Wilkins M.J."/>
            <person name="Karaoz U."/>
            <person name="Brodie E.L."/>
            <person name="Williams K.H."/>
            <person name="Hubbard S.S."/>
            <person name="Banfield J.F."/>
        </authorList>
    </citation>
    <scope>NUCLEOTIDE SEQUENCE [LARGE SCALE GENOMIC DNA]</scope>
</reference>
<accession>A0A1F6T1U3</accession>
<gene>
    <name evidence="1" type="ORF">A2140_03245</name>
</gene>
<name>A0A1F6T1U3_9PROT</name>
<evidence type="ECO:0000313" key="2">
    <source>
        <dbReference type="Proteomes" id="UP000178379"/>
    </source>
</evidence>
<dbReference type="InterPro" id="IPR026350">
    <property type="entry name" value="GxxExxY"/>
</dbReference>
<sequence>MDENDVSGQVIGAAVEVHKHLGPGLLEAIYRDCLTHELKLQGIRVEKEVAFPVRYKNIEFPAGYRADLLVEESVIVELKAVDAFSPIHTAQLLSYLRMSGLRLGLLINFNVSRLTEGVKRVVNKL</sequence>
<dbReference type="NCBIfam" id="TIGR04256">
    <property type="entry name" value="GxxExxY"/>
    <property type="match status" value="1"/>
</dbReference>
<evidence type="ECO:0000313" key="1">
    <source>
        <dbReference type="EMBL" id="OGI39151.1"/>
    </source>
</evidence>
<comment type="caution">
    <text evidence="1">The sequence shown here is derived from an EMBL/GenBank/DDBJ whole genome shotgun (WGS) entry which is preliminary data.</text>
</comment>
<proteinExistence type="predicted"/>
<dbReference type="Pfam" id="PF13366">
    <property type="entry name" value="PDDEXK_3"/>
    <property type="match status" value="1"/>
</dbReference>
<dbReference type="AlphaFoldDB" id="A0A1F6T1U3"/>
<organism evidence="1 2">
    <name type="scientific">Candidatus Muproteobacteria bacterium RBG_16_62_13</name>
    <dbReference type="NCBI Taxonomy" id="1817756"/>
    <lineage>
        <taxon>Bacteria</taxon>
        <taxon>Pseudomonadati</taxon>
        <taxon>Pseudomonadota</taxon>
        <taxon>Candidatus Muproteobacteria</taxon>
    </lineage>
</organism>